<sequence length="667" mass="75742">MDQEEETPREQFMGSQEILSTIEWVDVLMDHSESLDAIALFDMHITCVLKALKELKAKKFSRFLKDTVMTLTRPVKALHRIHEYILAEPDSDIAKRAHEDKDLFSNFEERILVSVQRLVELVVGLWDGKQTFELKLSPEQENEINNQHYLLVYLILMVLDQWVALEDMEASTAYFEYAHPKYRMFSSRGPGHAPEPKKDTGSTFKHLQVIMKLCSQCHLSIQNLLTWKPTPVFSTGVDENDDSYDEEALIEDNYPLSETGITTLTAGMIHVMTCPSDHKGHPSTYTLPLTLAQDWFFTHAGGLASAFLSSDESLLAMSDKALSVLLYAIDRVPFDSFKLELLDYCSVDSSLDRMGLFQIFQVMVTFASTCPISNLRFYCFQGLDRLLQASEDSVRLYLLSQLVSSSCPFESMRAASVNLVKGTVERAFSKMDRARAANEAALRSAGDNPESAEPNMTILVQSPFTSPMLLKTFQDEIWRLEKFKDAQQDPMRSESAWRDKYDRLMHSLNFYLFLLMRDPEDDNVTEVWSTSNLEETRNLFLEPLSDRVQELKEENIRRLAQAEQEQDLELGDGEDDIPGAPGMLPPLKAKNGVVNFDIDMDSDDEDDDVQPAVPGQTKESALELNQSIMKLELMDELLERIQELTTESRGSDDNDSGGEGTEWVAAK</sequence>
<dbReference type="PANTHER" id="PTHR15430:SF1">
    <property type="entry name" value="GLOMULIN"/>
    <property type="match status" value="1"/>
</dbReference>
<keyword evidence="3" id="KW-1185">Reference proteome</keyword>
<feature type="compositionally biased region" description="Acidic residues" evidence="1">
    <location>
        <begin position="564"/>
        <end position="577"/>
    </location>
</feature>
<dbReference type="Pfam" id="PF08568">
    <property type="entry name" value="Kinetochor_Ybp2"/>
    <property type="match status" value="1"/>
</dbReference>
<dbReference type="OrthoDB" id="5396786at2759"/>
<dbReference type="EMBL" id="BQFW01000009">
    <property type="protein sequence ID" value="GJJ74493.1"/>
    <property type="molecule type" value="Genomic_DNA"/>
</dbReference>
<reference evidence="2" key="2">
    <citation type="journal article" date="2022" name="Microbiol. Resour. Announc.">
        <title>Whole-Genome Sequence of Entomortierella parvispora E1425, a Mucoromycotan Fungus Associated with Burkholderiaceae-Related Endosymbiotic Bacteria.</title>
        <authorList>
            <person name="Herlambang A."/>
            <person name="Guo Y."/>
            <person name="Takashima Y."/>
            <person name="Narisawa K."/>
            <person name="Ohta H."/>
            <person name="Nishizawa T."/>
        </authorList>
    </citation>
    <scope>NUCLEOTIDE SEQUENCE</scope>
    <source>
        <strain evidence="2">E1425</strain>
    </source>
</reference>
<comment type="caution">
    <text evidence="2">The sequence shown here is derived from an EMBL/GenBank/DDBJ whole genome shotgun (WGS) entry which is preliminary data.</text>
</comment>
<proteinExistence type="predicted"/>
<evidence type="ECO:0000313" key="2">
    <source>
        <dbReference type="EMBL" id="GJJ74493.1"/>
    </source>
</evidence>
<evidence type="ECO:0000313" key="3">
    <source>
        <dbReference type="Proteomes" id="UP000827284"/>
    </source>
</evidence>
<feature type="region of interest" description="Disordered" evidence="1">
    <location>
        <begin position="563"/>
        <end position="620"/>
    </location>
</feature>
<organism evidence="2 3">
    <name type="scientific">Entomortierella parvispora</name>
    <dbReference type="NCBI Taxonomy" id="205924"/>
    <lineage>
        <taxon>Eukaryota</taxon>
        <taxon>Fungi</taxon>
        <taxon>Fungi incertae sedis</taxon>
        <taxon>Mucoromycota</taxon>
        <taxon>Mortierellomycotina</taxon>
        <taxon>Mortierellomycetes</taxon>
        <taxon>Mortierellales</taxon>
        <taxon>Mortierellaceae</taxon>
        <taxon>Entomortierella</taxon>
    </lineage>
</organism>
<reference evidence="2" key="1">
    <citation type="submission" date="2021-11" db="EMBL/GenBank/DDBJ databases">
        <authorList>
            <person name="Herlambang A."/>
            <person name="Guo Y."/>
            <person name="Takashima Y."/>
            <person name="Nishizawa T."/>
        </authorList>
    </citation>
    <scope>NUCLEOTIDE SEQUENCE</scope>
    <source>
        <strain evidence="2">E1425</strain>
    </source>
</reference>
<dbReference type="PANTHER" id="PTHR15430">
    <property type="entry name" value="GLOMULIN"/>
    <property type="match status" value="1"/>
</dbReference>
<feature type="compositionally biased region" description="Acidic residues" evidence="1">
    <location>
        <begin position="598"/>
        <end position="609"/>
    </location>
</feature>
<dbReference type="GO" id="GO:0055105">
    <property type="term" value="F:ubiquitin-protein transferase inhibitor activity"/>
    <property type="evidence" value="ECO:0007669"/>
    <property type="project" value="TreeGrafter"/>
</dbReference>
<dbReference type="InterPro" id="IPR013877">
    <property type="entry name" value="YAP-bd/ALF4/Glomulin"/>
</dbReference>
<evidence type="ECO:0000256" key="1">
    <source>
        <dbReference type="SAM" id="MobiDB-lite"/>
    </source>
</evidence>
<dbReference type="Proteomes" id="UP000827284">
    <property type="component" value="Unassembled WGS sequence"/>
</dbReference>
<protein>
    <submittedName>
        <fullName evidence="2">Glomulin</fullName>
    </submittedName>
</protein>
<gene>
    <name evidence="2" type="ORF">EMPS_06851</name>
</gene>
<dbReference type="InterPro" id="IPR019516">
    <property type="entry name" value="Glomulin/ALF4"/>
</dbReference>
<dbReference type="GO" id="GO:0005737">
    <property type="term" value="C:cytoplasm"/>
    <property type="evidence" value="ECO:0007669"/>
    <property type="project" value="TreeGrafter"/>
</dbReference>
<dbReference type="AlphaFoldDB" id="A0A9P3HDS6"/>
<accession>A0A9P3HDS6</accession>
<name>A0A9P3HDS6_9FUNG</name>
<feature type="region of interest" description="Disordered" evidence="1">
    <location>
        <begin position="642"/>
        <end position="667"/>
    </location>
</feature>